<protein>
    <submittedName>
        <fullName evidence="2">Uncharacterized protein</fullName>
    </submittedName>
</protein>
<feature type="region of interest" description="Disordered" evidence="1">
    <location>
        <begin position="1"/>
        <end position="23"/>
    </location>
</feature>
<accession>A0A919B997</accession>
<name>A0A919B997_9ACTN</name>
<comment type="caution">
    <text evidence="2">The sequence shown here is derived from an EMBL/GenBank/DDBJ whole genome shotgun (WGS) entry which is preliminary data.</text>
</comment>
<keyword evidence="3" id="KW-1185">Reference proteome</keyword>
<sequence length="125" mass="13911">MRVTTGCRPSRTSCTSTGGAPPSARPCTWPLFHAAYQRIVRCILLGDAATDDERSTELRDRLRADGNWFMLHRRHHALRRELFARTQQYIDRAGPGGGLARAIVETPRTADHTSLRFTAAPRPAG</sequence>
<evidence type="ECO:0000313" key="2">
    <source>
        <dbReference type="EMBL" id="GHF71136.1"/>
    </source>
</evidence>
<reference evidence="2" key="2">
    <citation type="submission" date="2020-09" db="EMBL/GenBank/DDBJ databases">
        <authorList>
            <person name="Sun Q."/>
            <person name="Ohkuma M."/>
        </authorList>
    </citation>
    <scope>NUCLEOTIDE SEQUENCE</scope>
    <source>
        <strain evidence="2">JCM 4059</strain>
    </source>
</reference>
<dbReference type="AlphaFoldDB" id="A0A919B997"/>
<gene>
    <name evidence="2" type="ORF">GCM10010218_60590</name>
</gene>
<dbReference type="EMBL" id="BNBD01000020">
    <property type="protein sequence ID" value="GHF71136.1"/>
    <property type="molecule type" value="Genomic_DNA"/>
</dbReference>
<proteinExistence type="predicted"/>
<dbReference type="Proteomes" id="UP000638313">
    <property type="component" value="Unassembled WGS sequence"/>
</dbReference>
<organism evidence="2 3">
    <name type="scientific">Streptomyces mashuensis</name>
    <dbReference type="NCBI Taxonomy" id="33904"/>
    <lineage>
        <taxon>Bacteria</taxon>
        <taxon>Bacillati</taxon>
        <taxon>Actinomycetota</taxon>
        <taxon>Actinomycetes</taxon>
        <taxon>Kitasatosporales</taxon>
        <taxon>Streptomycetaceae</taxon>
        <taxon>Streptomyces</taxon>
    </lineage>
</organism>
<evidence type="ECO:0000313" key="3">
    <source>
        <dbReference type="Proteomes" id="UP000638313"/>
    </source>
</evidence>
<evidence type="ECO:0000256" key="1">
    <source>
        <dbReference type="SAM" id="MobiDB-lite"/>
    </source>
</evidence>
<reference evidence="2" key="1">
    <citation type="journal article" date="2014" name="Int. J. Syst. Evol. Microbiol.">
        <title>Complete genome sequence of Corynebacterium casei LMG S-19264T (=DSM 44701T), isolated from a smear-ripened cheese.</title>
        <authorList>
            <consortium name="US DOE Joint Genome Institute (JGI-PGF)"/>
            <person name="Walter F."/>
            <person name="Albersmeier A."/>
            <person name="Kalinowski J."/>
            <person name="Ruckert C."/>
        </authorList>
    </citation>
    <scope>NUCLEOTIDE SEQUENCE</scope>
    <source>
        <strain evidence="2">JCM 4059</strain>
    </source>
</reference>
<dbReference type="RefSeq" id="WP_190132959.1">
    <property type="nucleotide sequence ID" value="NZ_BNBD01000020.1"/>
</dbReference>